<sequence length="17" mass="2068">MRGILRPCMYGITWLKE</sequence>
<organism evidence="1 2">
    <name type="scientific">Trifolium pratense</name>
    <name type="common">Red clover</name>
    <dbReference type="NCBI Taxonomy" id="57577"/>
    <lineage>
        <taxon>Eukaryota</taxon>
        <taxon>Viridiplantae</taxon>
        <taxon>Streptophyta</taxon>
        <taxon>Embryophyta</taxon>
        <taxon>Tracheophyta</taxon>
        <taxon>Spermatophyta</taxon>
        <taxon>Magnoliopsida</taxon>
        <taxon>eudicotyledons</taxon>
        <taxon>Gunneridae</taxon>
        <taxon>Pentapetalae</taxon>
        <taxon>rosids</taxon>
        <taxon>fabids</taxon>
        <taxon>Fabales</taxon>
        <taxon>Fabaceae</taxon>
        <taxon>Papilionoideae</taxon>
        <taxon>50 kb inversion clade</taxon>
        <taxon>NPAAA clade</taxon>
        <taxon>Hologalegina</taxon>
        <taxon>IRL clade</taxon>
        <taxon>Trifolieae</taxon>
        <taxon>Trifolium</taxon>
    </lineage>
</organism>
<reference evidence="1 2" key="1">
    <citation type="journal article" date="2014" name="Am. J. Bot.">
        <title>Genome assembly and annotation for red clover (Trifolium pratense; Fabaceae).</title>
        <authorList>
            <person name="Istvanek J."/>
            <person name="Jaros M."/>
            <person name="Krenek A."/>
            <person name="Repkova J."/>
        </authorList>
    </citation>
    <scope>NUCLEOTIDE SEQUENCE [LARGE SCALE GENOMIC DNA]</scope>
    <source>
        <strain evidence="2">cv. Tatra</strain>
        <tissue evidence="1">Young leaves</tissue>
    </source>
</reference>
<evidence type="ECO:0000313" key="2">
    <source>
        <dbReference type="Proteomes" id="UP000236291"/>
    </source>
</evidence>
<comment type="caution">
    <text evidence="1">The sequence shown here is derived from an EMBL/GenBank/DDBJ whole genome shotgun (WGS) entry which is preliminary data.</text>
</comment>
<dbReference type="Proteomes" id="UP000236291">
    <property type="component" value="Unassembled WGS sequence"/>
</dbReference>
<gene>
    <name evidence="1" type="ORF">L195_g062910</name>
</gene>
<name>A0A2K3KIN0_TRIPR</name>
<evidence type="ECO:0000313" key="1">
    <source>
        <dbReference type="EMBL" id="PNX66129.1"/>
    </source>
</evidence>
<dbReference type="AlphaFoldDB" id="A0A2K3KIN0"/>
<reference evidence="1 2" key="2">
    <citation type="journal article" date="2017" name="Front. Plant Sci.">
        <title>Gene Classification and Mining of Molecular Markers Useful in Red Clover (Trifolium pratense) Breeding.</title>
        <authorList>
            <person name="Istvanek J."/>
            <person name="Dluhosova J."/>
            <person name="Dluhos P."/>
            <person name="Patkova L."/>
            <person name="Nedelnik J."/>
            <person name="Repkova J."/>
        </authorList>
    </citation>
    <scope>NUCLEOTIDE SEQUENCE [LARGE SCALE GENOMIC DNA]</scope>
    <source>
        <strain evidence="2">cv. Tatra</strain>
        <tissue evidence="1">Young leaves</tissue>
    </source>
</reference>
<proteinExistence type="predicted"/>
<dbReference type="EMBL" id="ASHM01189253">
    <property type="protein sequence ID" value="PNX66129.1"/>
    <property type="molecule type" value="Genomic_DNA"/>
</dbReference>
<protein>
    <submittedName>
        <fullName evidence="1">Uncharacterized protein</fullName>
    </submittedName>
</protein>
<feature type="non-terminal residue" evidence="1">
    <location>
        <position position="17"/>
    </location>
</feature>
<accession>A0A2K3KIN0</accession>